<gene>
    <name evidence="1" type="ORF">O0S08_31510</name>
</gene>
<name>A0ABY7GUV9_9BACT</name>
<evidence type="ECO:0000313" key="2">
    <source>
        <dbReference type="Proteomes" id="UP001164459"/>
    </source>
</evidence>
<reference evidence="1" key="1">
    <citation type="submission" date="2022-11" db="EMBL/GenBank/DDBJ databases">
        <title>Minimal conservation of predation-associated metabolite biosynthetic gene clusters underscores biosynthetic potential of Myxococcota including descriptions for ten novel species: Archangium lansinium sp. nov., Myxococcus landrumus sp. nov., Nannocystis bai.</title>
        <authorList>
            <person name="Ahearne A."/>
            <person name="Stevens C."/>
            <person name="Dowd S."/>
        </authorList>
    </citation>
    <scope>NUCLEOTIDE SEQUENCE</scope>
    <source>
        <strain evidence="1">Fl3</strain>
    </source>
</reference>
<keyword evidence="2" id="KW-1185">Reference proteome</keyword>
<dbReference type="EMBL" id="CP114040">
    <property type="protein sequence ID" value="WAS90738.1"/>
    <property type="molecule type" value="Genomic_DNA"/>
</dbReference>
<protein>
    <submittedName>
        <fullName evidence="1">Uncharacterized protein</fullName>
    </submittedName>
</protein>
<accession>A0ABY7GUV9</accession>
<sequence length="174" mass="17677">MRTKHKTPAWIALTLAFGLACDHDLLDSRKGDAPELIPCAGPVDLLCPEGLVCVDDGADDCDPAQGALDCAGHCLPIDPVACGGLAGFDCPGGQACVDDPSDSCDPDDGGADCLGLCLPSPIAHCGGLTGLECPEGLLCVDDPNDDCDPSNGGADCIGVCEELTEPEDEQRKAP</sequence>
<evidence type="ECO:0000313" key="1">
    <source>
        <dbReference type="EMBL" id="WAS90738.1"/>
    </source>
</evidence>
<proteinExistence type="predicted"/>
<dbReference type="PROSITE" id="PS51257">
    <property type="entry name" value="PROKAR_LIPOPROTEIN"/>
    <property type="match status" value="1"/>
</dbReference>
<organism evidence="1 2">
    <name type="scientific">Nannocystis punicea</name>
    <dbReference type="NCBI Taxonomy" id="2995304"/>
    <lineage>
        <taxon>Bacteria</taxon>
        <taxon>Pseudomonadati</taxon>
        <taxon>Myxococcota</taxon>
        <taxon>Polyangia</taxon>
        <taxon>Nannocystales</taxon>
        <taxon>Nannocystaceae</taxon>
        <taxon>Nannocystis</taxon>
    </lineage>
</organism>
<dbReference type="RefSeq" id="WP_269033065.1">
    <property type="nucleotide sequence ID" value="NZ_CP114040.1"/>
</dbReference>
<dbReference type="Proteomes" id="UP001164459">
    <property type="component" value="Chromosome"/>
</dbReference>